<evidence type="ECO:0000256" key="3">
    <source>
        <dbReference type="ARBA" id="ARBA00018848"/>
    </source>
</evidence>
<feature type="compositionally biased region" description="Basic and acidic residues" evidence="10">
    <location>
        <begin position="452"/>
        <end position="462"/>
    </location>
</feature>
<dbReference type="InterPro" id="IPR017975">
    <property type="entry name" value="Tubulin_CS"/>
</dbReference>
<evidence type="ECO:0000256" key="4">
    <source>
        <dbReference type="ARBA" id="ARBA00022490"/>
    </source>
</evidence>
<dbReference type="SMART" id="SM00864">
    <property type="entry name" value="Tubulin"/>
    <property type="match status" value="1"/>
</dbReference>
<dbReference type="InterPro" id="IPR023123">
    <property type="entry name" value="Tubulin_C"/>
</dbReference>
<dbReference type="SUPFAM" id="SSF52490">
    <property type="entry name" value="Tubulin nucleotide-binding domain-like"/>
    <property type="match status" value="1"/>
</dbReference>
<organism evidence="12 13">
    <name type="scientific">Kuraishia capsulata CBS 1993</name>
    <dbReference type="NCBI Taxonomy" id="1382522"/>
    <lineage>
        <taxon>Eukaryota</taxon>
        <taxon>Fungi</taxon>
        <taxon>Dikarya</taxon>
        <taxon>Ascomycota</taxon>
        <taxon>Saccharomycotina</taxon>
        <taxon>Pichiomycetes</taxon>
        <taxon>Pichiales</taxon>
        <taxon>Pichiaceae</taxon>
        <taxon>Kuraishia</taxon>
    </lineage>
</organism>
<dbReference type="GO" id="GO:0007052">
    <property type="term" value="P:mitotic spindle organization"/>
    <property type="evidence" value="ECO:0007669"/>
    <property type="project" value="EnsemblFungi"/>
</dbReference>
<evidence type="ECO:0000256" key="2">
    <source>
        <dbReference type="ARBA" id="ARBA00009636"/>
    </source>
</evidence>
<dbReference type="OrthoDB" id="10249382at2759"/>
<dbReference type="InterPro" id="IPR008280">
    <property type="entry name" value="Tub_FtsZ_C"/>
</dbReference>
<evidence type="ECO:0000256" key="9">
    <source>
        <dbReference type="RuleBase" id="RU000352"/>
    </source>
</evidence>
<feature type="domain" description="Tubulin/FtsZ GTPase" evidence="11">
    <location>
        <begin position="49"/>
        <end position="247"/>
    </location>
</feature>
<gene>
    <name evidence="12" type="ORF">KUCA_T00002305001</name>
</gene>
<dbReference type="HOGENOM" id="CLU_015718_1_0_1"/>
<reference evidence="12" key="2">
    <citation type="submission" date="2014-02" db="EMBL/GenBank/DDBJ databases">
        <title>Complete DNA sequence of /Kuraishia capsulata/ illustrates novel genomic features among budding yeasts (/Saccharomycotina/).</title>
        <authorList>
            <person name="Morales L."/>
            <person name="Noel B."/>
            <person name="Porcel B."/>
            <person name="Marcet-Houben M."/>
            <person name="Hullo M-F."/>
            <person name="Sacerdot C."/>
            <person name="Tekaia F."/>
            <person name="Leh-Louis V."/>
            <person name="Despons L."/>
            <person name="Khanna V."/>
            <person name="Aury J-M."/>
            <person name="Barbe V."/>
            <person name="Couloux A."/>
            <person name="Labadie K."/>
            <person name="Pelletier E."/>
            <person name="Souciet J-L."/>
            <person name="Boekhout T."/>
            <person name="Gabaldon T."/>
            <person name="Wincker P."/>
            <person name="Dujon B."/>
        </authorList>
    </citation>
    <scope>NUCLEOTIDE SEQUENCE</scope>
    <source>
        <strain evidence="12">CBS 1993</strain>
    </source>
</reference>
<dbReference type="GO" id="GO:0005525">
    <property type="term" value="F:GTP binding"/>
    <property type="evidence" value="ECO:0007669"/>
    <property type="project" value="UniProtKB-UniRule"/>
</dbReference>
<dbReference type="GO" id="GO:0051417">
    <property type="term" value="P:microtubule nucleation by spindle pole body"/>
    <property type="evidence" value="ECO:0007669"/>
    <property type="project" value="EnsemblFungi"/>
</dbReference>
<keyword evidence="5 9" id="KW-0493">Microtubule</keyword>
<dbReference type="PRINTS" id="PR01164">
    <property type="entry name" value="GAMMATUBULIN"/>
</dbReference>
<sequence length="475" mass="52894">MPGEILTIQAGQCGNQVGEEFWGQLLKEHGLDNSGQKIQSNVKSEDKTRPFFLEVGSDRYTPRAILLDLEPRVIGSIQTKFPDLFDPRLTYMDAAFGGAGNNWARGFNYGKQHEEDLLEIVDRSLDQCDSPEGFQLVHSVAGGTGSGMGSFMLELLSDRYPKLFAKSYSVFPDMGNFASEVVVQPYNTLLTLRRLVENCDVVIPFDNAALSQVASQSLNVSSPSYSDTNKLISTVMASITNSIRFPTSFGTSLQGIFAPLIPSPELSFIIPSFTPYTSNYVSFAKKQRRSTGYDVILDLVNKKNRLVTPSDEHDSHIAALDVLIGGSFSEQDLFADHKATIIAKKRLTQPKWTSQLLQVSHSPRSPYALQQSPELENVVNGLMLSNNSSIVSLLDKVLRQYDRLYSKKAFLNTFTAHDVNGEDIETELEQAREVVEAFRDGYVSAEQDRWLEATDQESRDYADGETMDQDQEMGN</sequence>
<dbReference type="CDD" id="cd02188">
    <property type="entry name" value="gamma_tubulin"/>
    <property type="match status" value="1"/>
</dbReference>
<dbReference type="Gene3D" id="3.30.1330.20">
    <property type="entry name" value="Tubulin/FtsZ, C-terminal domain"/>
    <property type="match status" value="1"/>
</dbReference>
<dbReference type="InterPro" id="IPR036525">
    <property type="entry name" value="Tubulin/FtsZ_GTPase_sf"/>
</dbReference>
<keyword evidence="8" id="KW-0206">Cytoskeleton</keyword>
<dbReference type="GeneID" id="34519728"/>
<dbReference type="GO" id="GO:0031122">
    <property type="term" value="P:cytoplasmic microtubule organization"/>
    <property type="evidence" value="ECO:0007669"/>
    <property type="project" value="InterPro"/>
</dbReference>
<reference evidence="12" key="1">
    <citation type="submission" date="2013-12" db="EMBL/GenBank/DDBJ databases">
        <authorList>
            <person name="Genoscope - CEA"/>
        </authorList>
    </citation>
    <scope>NUCLEOTIDE SEQUENCE</scope>
    <source>
        <strain evidence="12">CBS 1993</strain>
    </source>
</reference>
<dbReference type="PRINTS" id="PR01161">
    <property type="entry name" value="TUBULIN"/>
</dbReference>
<feature type="compositionally biased region" description="Acidic residues" evidence="10">
    <location>
        <begin position="463"/>
        <end position="475"/>
    </location>
</feature>
<dbReference type="Gene3D" id="1.10.287.600">
    <property type="entry name" value="Helix hairpin bin"/>
    <property type="match status" value="1"/>
</dbReference>
<dbReference type="SUPFAM" id="SSF55307">
    <property type="entry name" value="Tubulin C-terminal domain-like"/>
    <property type="match status" value="1"/>
</dbReference>
<keyword evidence="6 9" id="KW-0547">Nucleotide-binding</keyword>
<dbReference type="Pfam" id="PF00091">
    <property type="entry name" value="Tubulin"/>
    <property type="match status" value="1"/>
</dbReference>
<dbReference type="GO" id="GO:0005824">
    <property type="term" value="C:outer plaque of spindle pole body"/>
    <property type="evidence" value="ECO:0007669"/>
    <property type="project" value="EnsemblFungi"/>
</dbReference>
<comment type="function">
    <text evidence="9">Tubulin is the major constituent of microtubules, protein filaments consisting of alpha- and beta-tubulin heterodimers. Gamma-tubulin is a key component of the gamma-tubulin ring complex (gTuRC) which mediates microtubule nucleation. The gTuRC regulates the minus-end nucleation of alpha-beta tubulin heterodimers that grow into microtubule protafilaments, a critical step in centrosome duplication and spindle formation.</text>
</comment>
<dbReference type="PROSITE" id="PS00227">
    <property type="entry name" value="TUBULIN"/>
    <property type="match status" value="1"/>
</dbReference>
<protein>
    <recommendedName>
        <fullName evidence="3 9">Tubulin gamma chain</fullName>
    </recommendedName>
</protein>
<dbReference type="PANTHER" id="PTHR11588">
    <property type="entry name" value="TUBULIN"/>
    <property type="match status" value="1"/>
</dbReference>
<comment type="subcellular location">
    <subcellularLocation>
        <location evidence="1">Cytoplasm</location>
        <location evidence="1">Cytoskeleton</location>
        <location evidence="1">Microtubule organizing center</location>
    </subcellularLocation>
</comment>
<evidence type="ECO:0000313" key="13">
    <source>
        <dbReference type="Proteomes" id="UP000019384"/>
    </source>
</evidence>
<evidence type="ECO:0000256" key="10">
    <source>
        <dbReference type="SAM" id="MobiDB-lite"/>
    </source>
</evidence>
<evidence type="ECO:0000256" key="5">
    <source>
        <dbReference type="ARBA" id="ARBA00022701"/>
    </source>
</evidence>
<dbReference type="AlphaFoldDB" id="W6MIM4"/>
<keyword evidence="13" id="KW-1185">Reference proteome</keyword>
<dbReference type="GO" id="GO:0005200">
    <property type="term" value="F:structural constituent of cytoskeleton"/>
    <property type="evidence" value="ECO:0007669"/>
    <property type="project" value="EnsemblFungi"/>
</dbReference>
<evidence type="ECO:0000256" key="8">
    <source>
        <dbReference type="ARBA" id="ARBA00023212"/>
    </source>
</evidence>
<dbReference type="GO" id="GO:0005874">
    <property type="term" value="C:microtubule"/>
    <property type="evidence" value="ECO:0007669"/>
    <property type="project" value="UniProtKB-KW"/>
</dbReference>
<dbReference type="InterPro" id="IPR003008">
    <property type="entry name" value="Tubulin_FtsZ_GTPase"/>
</dbReference>
<dbReference type="InterPro" id="IPR018316">
    <property type="entry name" value="Tubulin/FtsZ_2-layer-sand-dom"/>
</dbReference>
<dbReference type="Proteomes" id="UP000019384">
    <property type="component" value="Unassembled WGS sequence"/>
</dbReference>
<evidence type="ECO:0000256" key="7">
    <source>
        <dbReference type="ARBA" id="ARBA00023134"/>
    </source>
</evidence>
<dbReference type="Pfam" id="PF03953">
    <property type="entry name" value="Tubulin_C"/>
    <property type="match status" value="1"/>
</dbReference>
<dbReference type="GO" id="GO:0005822">
    <property type="term" value="C:inner plaque of spindle pole body"/>
    <property type="evidence" value="ECO:0007669"/>
    <property type="project" value="EnsemblFungi"/>
</dbReference>
<dbReference type="STRING" id="1382522.W6MIM4"/>
<accession>W6MIM4</accession>
<evidence type="ECO:0000256" key="6">
    <source>
        <dbReference type="ARBA" id="ARBA00022741"/>
    </source>
</evidence>
<proteinExistence type="inferred from homology"/>
<evidence type="ECO:0000256" key="1">
    <source>
        <dbReference type="ARBA" id="ARBA00004267"/>
    </source>
</evidence>
<dbReference type="GO" id="GO:2000767">
    <property type="term" value="P:positive regulation of cytoplasmic translation"/>
    <property type="evidence" value="ECO:0007669"/>
    <property type="project" value="EnsemblFungi"/>
</dbReference>
<dbReference type="EMBL" id="HG793127">
    <property type="protein sequence ID" value="CDK26334.1"/>
    <property type="molecule type" value="Genomic_DNA"/>
</dbReference>
<dbReference type="Gene3D" id="3.40.50.1440">
    <property type="entry name" value="Tubulin/FtsZ, GTPase domain"/>
    <property type="match status" value="1"/>
</dbReference>
<comment type="similarity">
    <text evidence="2 9">Belongs to the tubulin family.</text>
</comment>
<name>W6MIM4_9ASCO</name>
<dbReference type="GO" id="GO:0008275">
    <property type="term" value="C:gamma-tubulin small complex"/>
    <property type="evidence" value="ECO:0007669"/>
    <property type="project" value="EnsemblFungi"/>
</dbReference>
<dbReference type="InterPro" id="IPR002454">
    <property type="entry name" value="Gamma_tubulin"/>
</dbReference>
<evidence type="ECO:0000313" key="12">
    <source>
        <dbReference type="EMBL" id="CDK26334.1"/>
    </source>
</evidence>
<feature type="region of interest" description="Disordered" evidence="10">
    <location>
        <begin position="452"/>
        <end position="475"/>
    </location>
</feature>
<dbReference type="InterPro" id="IPR000217">
    <property type="entry name" value="Tubulin"/>
</dbReference>
<keyword evidence="7 9" id="KW-0342">GTP-binding</keyword>
<keyword evidence="4" id="KW-0963">Cytoplasm</keyword>
<dbReference type="InterPro" id="IPR037103">
    <property type="entry name" value="Tubulin/FtsZ-like_C"/>
</dbReference>
<evidence type="ECO:0000259" key="11">
    <source>
        <dbReference type="SMART" id="SM00864"/>
    </source>
</evidence>
<dbReference type="RefSeq" id="XP_022458340.1">
    <property type="nucleotide sequence ID" value="XM_022602545.1"/>
</dbReference>